<comment type="caution">
    <text evidence="2">The sequence shown here is derived from an EMBL/GenBank/DDBJ whole genome shotgun (WGS) entry which is preliminary data.</text>
</comment>
<accession>A0A825SJ64</accession>
<keyword evidence="1" id="KW-0472">Membrane</keyword>
<dbReference type="InterPro" id="IPR029151">
    <property type="entry name" value="Sensor-like_sf"/>
</dbReference>
<feature type="non-terminal residue" evidence="2">
    <location>
        <position position="329"/>
    </location>
</feature>
<evidence type="ECO:0000313" key="2">
    <source>
        <dbReference type="EMBL" id="EAK0451274.1"/>
    </source>
</evidence>
<dbReference type="SUPFAM" id="SSF103190">
    <property type="entry name" value="Sensory domain-like"/>
    <property type="match status" value="1"/>
</dbReference>
<organism evidence="2 3">
    <name type="scientific">Campylobacter lari</name>
    <dbReference type="NCBI Taxonomy" id="201"/>
    <lineage>
        <taxon>Bacteria</taxon>
        <taxon>Pseudomonadati</taxon>
        <taxon>Campylobacterota</taxon>
        <taxon>Epsilonproteobacteria</taxon>
        <taxon>Campylobacterales</taxon>
        <taxon>Campylobacteraceae</taxon>
        <taxon>Campylobacter</taxon>
    </lineage>
</organism>
<keyword evidence="1" id="KW-0812">Transmembrane</keyword>
<feature type="transmembrane region" description="Helical" evidence="1">
    <location>
        <begin position="12"/>
        <end position="31"/>
    </location>
</feature>
<dbReference type="Gene3D" id="3.30.450.20">
    <property type="entry name" value="PAS domain"/>
    <property type="match status" value="2"/>
</dbReference>
<feature type="transmembrane region" description="Helical" evidence="1">
    <location>
        <begin position="286"/>
        <end position="308"/>
    </location>
</feature>
<name>A0A825SJ64_CAMLA</name>
<keyword evidence="1" id="KW-1133">Transmembrane helix</keyword>
<protein>
    <submittedName>
        <fullName evidence="2">Methyl-accepting chemotaxis protein</fullName>
    </submittedName>
</protein>
<evidence type="ECO:0000313" key="3">
    <source>
        <dbReference type="Proteomes" id="UP000405656"/>
    </source>
</evidence>
<sequence>MFSSLKIKLSLLANIFAALSLIVLGIISFIFTKNFLYENELKRQNDILQVSRISLETFRENNIKLINHLEESVLELPYEKLNSQEDLIENLGQMLKSYRKASGVLATFIGLDNGENIVSDNSSDSKNTNVVIYGKAINYDTRTREWYIEARKTNKVFITFPYIDKATNQYVITYTKSISKDGKFIGVIGVDIPIADLQKDFENKPGNSFLFNQNEKVFVAKNKQLLDPSVDHSPVINAHKQNGDYKFFEYGLKGQERLGICANIYDYRVCSTESAEIINKPIMQIALTQAIVVIIMIVLSIAVLYFIVSRYLSPLEKIQTGLNSFFDFI</sequence>
<evidence type="ECO:0000256" key="1">
    <source>
        <dbReference type="SAM" id="Phobius"/>
    </source>
</evidence>
<proteinExistence type="predicted"/>
<dbReference type="Proteomes" id="UP000405656">
    <property type="component" value="Unassembled WGS sequence"/>
</dbReference>
<dbReference type="EMBL" id="AACCWZ010000005">
    <property type="protein sequence ID" value="EAK0451274.1"/>
    <property type="molecule type" value="Genomic_DNA"/>
</dbReference>
<reference evidence="2 3" key="1">
    <citation type="submission" date="2018-05" db="EMBL/GenBank/DDBJ databases">
        <authorList>
            <consortium name="PulseNet: The National Subtyping Network for Foodborne Disease Surveillance"/>
            <person name="Tarr C.L."/>
            <person name="Trees E."/>
            <person name="Katz L.S."/>
            <person name="Carleton-Romer H.A."/>
            <person name="Stroika S."/>
            <person name="Kucerova Z."/>
            <person name="Roache K.F."/>
            <person name="Sabol A.L."/>
            <person name="Besser J."/>
            <person name="Gerner-Smidt P."/>
        </authorList>
    </citation>
    <scope>NUCLEOTIDE SEQUENCE [LARGE SCALE GENOMIC DNA]</scope>
    <source>
        <strain evidence="2 3">20110455</strain>
    </source>
</reference>
<dbReference type="AlphaFoldDB" id="A0A825SJ64"/>
<gene>
    <name evidence="2" type="ORF">YZ36_04680</name>
</gene>
<dbReference type="CDD" id="cd12913">
    <property type="entry name" value="PDC1_MCP_like"/>
    <property type="match status" value="1"/>
</dbReference>
<dbReference type="Pfam" id="PF22673">
    <property type="entry name" value="MCP-like_PDC_1"/>
    <property type="match status" value="1"/>
</dbReference>